<dbReference type="CDD" id="cd00090">
    <property type="entry name" value="HTH_ARSR"/>
    <property type="match status" value="1"/>
</dbReference>
<keyword evidence="3" id="KW-1185">Reference proteome</keyword>
<dbReference type="GO" id="GO:0006950">
    <property type="term" value="P:response to stress"/>
    <property type="evidence" value="ECO:0007669"/>
    <property type="project" value="TreeGrafter"/>
</dbReference>
<reference evidence="2 3" key="1">
    <citation type="journal article" date="2018" name="Environ. Microbiol.">
        <title>Genomes of ubiquitous marine and hypersaline Hydrogenovibrio, Thiomicrorhabdus and Thiomicrospira spp. encode a diversity of mechanisms to sustain chemolithoautotrophy in heterogeneous environments.</title>
        <authorList>
            <person name="Scott K.M."/>
            <person name="Williams J."/>
            <person name="Porter C.M.B."/>
            <person name="Russel S."/>
            <person name="Harmer T.L."/>
            <person name="Paul J.H."/>
            <person name="Antonen K.M."/>
            <person name="Bridges M.K."/>
            <person name="Camper G.J."/>
            <person name="Campla C.K."/>
            <person name="Casella L.G."/>
            <person name="Chase E."/>
            <person name="Conrad J.W."/>
            <person name="Cruz M.C."/>
            <person name="Dunlap D.S."/>
            <person name="Duran L."/>
            <person name="Fahsbender E.M."/>
            <person name="Goldsmith D.B."/>
            <person name="Keeley R.F."/>
            <person name="Kondoff M.R."/>
            <person name="Kussy B.I."/>
            <person name="Lane M.K."/>
            <person name="Lawler S."/>
            <person name="Leigh B.A."/>
            <person name="Lewis C."/>
            <person name="Lostal L.M."/>
            <person name="Marking D."/>
            <person name="Mancera P.A."/>
            <person name="McClenthan E.C."/>
            <person name="McIntyre E.A."/>
            <person name="Mine J.A."/>
            <person name="Modi S."/>
            <person name="Moore B.D."/>
            <person name="Morgan W.A."/>
            <person name="Nelson K.M."/>
            <person name="Nguyen K.N."/>
            <person name="Ogburn N."/>
            <person name="Parrino D.G."/>
            <person name="Pedapudi A.D."/>
            <person name="Pelham R.P."/>
            <person name="Preece A.M."/>
            <person name="Rampersad E.A."/>
            <person name="Richardson J.C."/>
            <person name="Rodgers C.M."/>
            <person name="Schaffer B.L."/>
            <person name="Sheridan N.E."/>
            <person name="Solone M.R."/>
            <person name="Staley Z.R."/>
            <person name="Tabuchi M."/>
            <person name="Waide R.J."/>
            <person name="Wanjugi P.W."/>
            <person name="Young S."/>
            <person name="Clum A."/>
            <person name="Daum C."/>
            <person name="Huntemann M."/>
            <person name="Ivanova N."/>
            <person name="Kyrpides N."/>
            <person name="Mikhailova N."/>
            <person name="Palaniappan K."/>
            <person name="Pillay M."/>
            <person name="Reddy T.B.K."/>
            <person name="Shapiro N."/>
            <person name="Stamatis D."/>
            <person name="Varghese N."/>
            <person name="Woyke T."/>
            <person name="Boden R."/>
            <person name="Freyermuth S.K."/>
            <person name="Kerfeld C.A."/>
        </authorList>
    </citation>
    <scope>NUCLEOTIDE SEQUENCE [LARGE SCALE GENOMIC DNA]</scope>
    <source>
        <strain evidence="2 3">JR-2</strain>
    </source>
</reference>
<dbReference type="PROSITE" id="PS50995">
    <property type="entry name" value="HTH_MARR_2"/>
    <property type="match status" value="1"/>
</dbReference>
<dbReference type="InterPro" id="IPR036388">
    <property type="entry name" value="WH-like_DNA-bd_sf"/>
</dbReference>
<evidence type="ECO:0000313" key="2">
    <source>
        <dbReference type="EMBL" id="QAB14981.1"/>
    </source>
</evidence>
<dbReference type="PANTHER" id="PTHR33164">
    <property type="entry name" value="TRANSCRIPTIONAL REGULATOR, MARR FAMILY"/>
    <property type="match status" value="1"/>
</dbReference>
<accession>A0A410H241</accession>
<dbReference type="InterPro" id="IPR039422">
    <property type="entry name" value="MarR/SlyA-like"/>
</dbReference>
<evidence type="ECO:0000259" key="1">
    <source>
        <dbReference type="PROSITE" id="PS50995"/>
    </source>
</evidence>
<protein>
    <submittedName>
        <fullName evidence="2">MarR family transcriptional regulator</fullName>
    </submittedName>
</protein>
<dbReference type="SUPFAM" id="SSF46785">
    <property type="entry name" value="Winged helix' DNA-binding domain"/>
    <property type="match status" value="1"/>
</dbReference>
<dbReference type="Pfam" id="PF12802">
    <property type="entry name" value="MarR_2"/>
    <property type="match status" value="1"/>
</dbReference>
<feature type="domain" description="HTH marR-type" evidence="1">
    <location>
        <begin position="6"/>
        <end position="142"/>
    </location>
</feature>
<dbReference type="SMART" id="SM00347">
    <property type="entry name" value="HTH_MARR"/>
    <property type="match status" value="1"/>
</dbReference>
<evidence type="ECO:0000313" key="3">
    <source>
        <dbReference type="Proteomes" id="UP000285478"/>
    </source>
</evidence>
<proteinExistence type="predicted"/>
<dbReference type="Proteomes" id="UP000285478">
    <property type="component" value="Chromosome"/>
</dbReference>
<dbReference type="InterPro" id="IPR011991">
    <property type="entry name" value="ArsR-like_HTH"/>
</dbReference>
<dbReference type="InterPro" id="IPR036390">
    <property type="entry name" value="WH_DNA-bd_sf"/>
</dbReference>
<organism evidence="2 3">
    <name type="scientific">Hydrogenovibrio thermophilus</name>
    <dbReference type="NCBI Taxonomy" id="265883"/>
    <lineage>
        <taxon>Bacteria</taxon>
        <taxon>Pseudomonadati</taxon>
        <taxon>Pseudomonadota</taxon>
        <taxon>Gammaproteobacteria</taxon>
        <taxon>Thiotrichales</taxon>
        <taxon>Piscirickettsiaceae</taxon>
        <taxon>Hydrogenovibrio</taxon>
    </lineage>
</organism>
<dbReference type="RefSeq" id="WP_128384598.1">
    <property type="nucleotide sequence ID" value="NZ_CP035033.1"/>
</dbReference>
<dbReference type="Gene3D" id="1.10.10.10">
    <property type="entry name" value="Winged helix-like DNA-binding domain superfamily/Winged helix DNA-binding domain"/>
    <property type="match status" value="1"/>
</dbReference>
<dbReference type="PANTHER" id="PTHR33164:SF99">
    <property type="entry name" value="MARR FAMILY REGULATORY PROTEIN"/>
    <property type="match status" value="1"/>
</dbReference>
<name>A0A410H241_9GAMM</name>
<dbReference type="EMBL" id="CP035033">
    <property type="protein sequence ID" value="QAB14981.1"/>
    <property type="molecule type" value="Genomic_DNA"/>
</dbReference>
<dbReference type="AlphaFoldDB" id="A0A410H241"/>
<dbReference type="InterPro" id="IPR000835">
    <property type="entry name" value="HTH_MarR-typ"/>
</dbReference>
<sequence length="149" mass="16943">MPNSKQTLITDTVIQIFRANGQLLHWGDGLTGQFDLTSARWQMLGALIFSDHPMTAPQMANSMGVTRQGALKQLNLLEAEALVEKHPNPMNKRSPLYRLTDEGEARYHQIQNRWYTHLEDIEHAFSATDLHTTLMVLEKLKDLHETPPG</sequence>
<dbReference type="KEGG" id="htr:EPV75_04490"/>
<gene>
    <name evidence="2" type="ORF">EPV75_04490</name>
</gene>
<dbReference type="GO" id="GO:0003700">
    <property type="term" value="F:DNA-binding transcription factor activity"/>
    <property type="evidence" value="ECO:0007669"/>
    <property type="project" value="InterPro"/>
</dbReference>